<dbReference type="Gene3D" id="3.30.70.100">
    <property type="match status" value="1"/>
</dbReference>
<evidence type="ECO:0000313" key="1">
    <source>
        <dbReference type="EMBL" id="KUZ86948.1"/>
    </source>
</evidence>
<dbReference type="AlphaFoldDB" id="A0A102JHW1"/>
<evidence type="ECO:0000313" key="2">
    <source>
        <dbReference type="Proteomes" id="UP000065521"/>
    </source>
</evidence>
<protein>
    <submittedName>
        <fullName evidence="1">Uncharacterized protein</fullName>
    </submittedName>
</protein>
<sequence>MITELIFFKLEPDVDVATLLERYETTAAKWAQNPDLLHKWYFYDEAAREGGGVYIWRTREAAARWHGAEYRAMVERVYGHPPEIRVLDTLIHVDAARQKYEIVGKTA</sequence>
<name>A0A102JHW1_9BURK</name>
<organism evidence="1 2">
    <name type="scientific">Burkholderia ubonensis</name>
    <dbReference type="NCBI Taxonomy" id="101571"/>
    <lineage>
        <taxon>Bacteria</taxon>
        <taxon>Pseudomonadati</taxon>
        <taxon>Pseudomonadota</taxon>
        <taxon>Betaproteobacteria</taxon>
        <taxon>Burkholderiales</taxon>
        <taxon>Burkholderiaceae</taxon>
        <taxon>Burkholderia</taxon>
        <taxon>Burkholderia cepacia complex</taxon>
    </lineage>
</organism>
<dbReference type="InterPro" id="IPR011008">
    <property type="entry name" value="Dimeric_a/b-barrel"/>
</dbReference>
<accession>A0A102JHW1</accession>
<reference evidence="1 2" key="1">
    <citation type="submission" date="2015-11" db="EMBL/GenBank/DDBJ databases">
        <title>Expanding the genomic diversity of Burkholderia species for the development of highly accurate diagnostics.</title>
        <authorList>
            <person name="Sahl J."/>
            <person name="Keim P."/>
            <person name="Wagner D."/>
        </authorList>
    </citation>
    <scope>NUCLEOTIDE SEQUENCE [LARGE SCALE GENOMIC DNA]</scope>
    <source>
        <strain evidence="1 2">RF32-BP4</strain>
    </source>
</reference>
<dbReference type="RefSeq" id="WP_059609945.1">
    <property type="nucleotide sequence ID" value="NZ_CP013368.1"/>
</dbReference>
<dbReference type="Proteomes" id="UP000065521">
    <property type="component" value="Unassembled WGS sequence"/>
</dbReference>
<proteinExistence type="predicted"/>
<gene>
    <name evidence="1" type="ORF">WI38_00465</name>
</gene>
<dbReference type="SUPFAM" id="SSF54909">
    <property type="entry name" value="Dimeric alpha+beta barrel"/>
    <property type="match status" value="1"/>
</dbReference>
<dbReference type="EMBL" id="LOTN01000044">
    <property type="protein sequence ID" value="KUZ86948.1"/>
    <property type="molecule type" value="Genomic_DNA"/>
</dbReference>
<comment type="caution">
    <text evidence="1">The sequence shown here is derived from an EMBL/GenBank/DDBJ whole genome shotgun (WGS) entry which is preliminary data.</text>
</comment>